<sequence>MPSGPARPPPRSSVPQRLYTLGLGFGDIPRDILGELQFNGIDTAAFLTPVDLNLGVRRPNGQTLTTAARKIISRCINMGNLA</sequence>
<keyword evidence="2" id="KW-1185">Reference proteome</keyword>
<reference evidence="1" key="1">
    <citation type="submission" date="2015-04" db="UniProtKB">
        <authorList>
            <consortium name="EnsemblPlants"/>
        </authorList>
    </citation>
    <scope>IDENTIFICATION</scope>
    <source>
        <strain evidence="1">SL10</strain>
    </source>
</reference>
<evidence type="ECO:0000313" key="1">
    <source>
        <dbReference type="EnsemblPlants" id="ONIVA11G11750.1"/>
    </source>
</evidence>
<organism evidence="1">
    <name type="scientific">Oryza nivara</name>
    <name type="common">Indian wild rice</name>
    <name type="synonym">Oryza sativa f. spontanea</name>
    <dbReference type="NCBI Taxonomy" id="4536"/>
    <lineage>
        <taxon>Eukaryota</taxon>
        <taxon>Viridiplantae</taxon>
        <taxon>Streptophyta</taxon>
        <taxon>Embryophyta</taxon>
        <taxon>Tracheophyta</taxon>
        <taxon>Spermatophyta</taxon>
        <taxon>Magnoliopsida</taxon>
        <taxon>Liliopsida</taxon>
        <taxon>Poales</taxon>
        <taxon>Poaceae</taxon>
        <taxon>BOP clade</taxon>
        <taxon>Oryzoideae</taxon>
        <taxon>Oryzeae</taxon>
        <taxon>Oryzinae</taxon>
        <taxon>Oryza</taxon>
    </lineage>
</organism>
<evidence type="ECO:0000313" key="2">
    <source>
        <dbReference type="Proteomes" id="UP000006591"/>
    </source>
</evidence>
<reference evidence="1" key="2">
    <citation type="submission" date="2018-04" db="EMBL/GenBank/DDBJ databases">
        <title>OnivRS2 (Oryza nivara Reference Sequence Version 2).</title>
        <authorList>
            <person name="Zhang J."/>
            <person name="Kudrna D."/>
            <person name="Lee S."/>
            <person name="Talag J."/>
            <person name="Rajasekar S."/>
            <person name="Welchert J."/>
            <person name="Hsing Y.-I."/>
            <person name="Wing R.A."/>
        </authorList>
    </citation>
    <scope>NUCLEOTIDE SEQUENCE [LARGE SCALE GENOMIC DNA]</scope>
    <source>
        <strain evidence="1">SL10</strain>
    </source>
</reference>
<dbReference type="Proteomes" id="UP000006591">
    <property type="component" value="Chromosome 11"/>
</dbReference>
<accession>A0A0E0J1G6</accession>
<dbReference type="AlphaFoldDB" id="A0A0E0J1G6"/>
<dbReference type="Gramene" id="ONIVA11G11750.1">
    <property type="protein sequence ID" value="ONIVA11G11750.1"/>
    <property type="gene ID" value="ONIVA11G11750"/>
</dbReference>
<dbReference type="HOGENOM" id="CLU_2562264_0_0_1"/>
<name>A0A0E0J1G6_ORYNI</name>
<proteinExistence type="predicted"/>
<dbReference type="EnsemblPlants" id="ONIVA11G11750.1">
    <property type="protein sequence ID" value="ONIVA11G11750.1"/>
    <property type="gene ID" value="ONIVA11G11750"/>
</dbReference>
<protein>
    <submittedName>
        <fullName evidence="1">Uncharacterized protein</fullName>
    </submittedName>
</protein>